<feature type="signal peptide" evidence="1">
    <location>
        <begin position="1"/>
        <end position="22"/>
    </location>
</feature>
<protein>
    <submittedName>
        <fullName evidence="4">DUF4038 domain-containing protein</fullName>
    </submittedName>
</protein>
<dbReference type="AlphaFoldDB" id="A0A5D4GUE8"/>
<reference evidence="4 5" key="2">
    <citation type="submission" date="2019-09" db="EMBL/GenBank/DDBJ databases">
        <title>Mesorhizobium sp. MaA-C15 isolated from Microcystis aeruginosa.</title>
        <authorList>
            <person name="Jeong S.E."/>
            <person name="Jin H.M."/>
            <person name="Jeon C.O."/>
        </authorList>
    </citation>
    <scope>NUCLEOTIDE SEQUENCE [LARGE SCALE GENOMIC DNA]</scope>
    <source>
        <strain evidence="4 5">MaA-C15</strain>
    </source>
</reference>
<accession>A0A5D4GUE8</accession>
<dbReference type="Proteomes" id="UP000323258">
    <property type="component" value="Unassembled WGS sequence"/>
</dbReference>
<dbReference type="InterPro" id="IPR017853">
    <property type="entry name" value="GH"/>
</dbReference>
<keyword evidence="1" id="KW-0732">Signal</keyword>
<dbReference type="Pfam" id="PF13204">
    <property type="entry name" value="Apiosidase"/>
    <property type="match status" value="1"/>
</dbReference>
<comment type="caution">
    <text evidence="4">The sequence shown here is derived from an EMBL/GenBank/DDBJ whole genome shotgun (WGS) entry which is preliminary data.</text>
</comment>
<evidence type="ECO:0000259" key="3">
    <source>
        <dbReference type="Pfam" id="PF13204"/>
    </source>
</evidence>
<sequence>MRALRSALLALSILLAMPVAHAFQTATYPLHVSDDRTHLIDAEGRPFLIHGDTAWALIAELTRDEVDHYLADRRERGFNTLVASLIEYKFATNAPANAYGERPFLGAAFIEPNDRYFDHAEWVLARAQEEGFTVMLTPAYMGFNGGGEGWYADMQAAGPDALREYGRYLAQRFGNLDNIVWLHGGDYTPADRALLEAVRHGLADGGDTHLATVHGGPDDMPAVLWQGADWLDLETVYTYGNVHGLVLERWNMDVGRPIVMLETAYEGEHGSTEQSLRQAAYGALLAGAAGQIYGNNPIWHFSGPGIYQVDATWMEELSSRGAVSMTHLKRLFDGVEWWALKPVDGDGPLRGDTERAFTAIARDGSWALSYVVNAGELTFDTNALAKASFLARWYDPSSGRFHDAVPVAASLMPPSTLNEAGYSDWVLLVTAE</sequence>
<dbReference type="InterPro" id="IPR025277">
    <property type="entry name" value="Apiosidase-like_cat_dom"/>
</dbReference>
<dbReference type="InterPro" id="IPR024749">
    <property type="entry name" value="Collagen-bd_put"/>
</dbReference>
<dbReference type="OrthoDB" id="8108447at2"/>
<reference evidence="4 5" key="1">
    <citation type="submission" date="2019-08" db="EMBL/GenBank/DDBJ databases">
        <authorList>
            <person name="Seo Y.L."/>
        </authorList>
    </citation>
    <scope>NUCLEOTIDE SEQUENCE [LARGE SCALE GENOMIC DNA]</scope>
    <source>
        <strain evidence="4 5">MaA-C15</strain>
    </source>
</reference>
<dbReference type="Pfam" id="PF12904">
    <property type="entry name" value="Collagen_bind_2"/>
    <property type="match status" value="1"/>
</dbReference>
<name>A0A5D4GUE8_9HYPH</name>
<feature type="domain" description="Apiosidase-like catalytic" evidence="3">
    <location>
        <begin position="34"/>
        <end position="338"/>
    </location>
</feature>
<dbReference type="PANTHER" id="PTHR37836">
    <property type="entry name" value="LMO1036 PROTEIN"/>
    <property type="match status" value="1"/>
</dbReference>
<keyword evidence="5" id="KW-1185">Reference proteome</keyword>
<dbReference type="EMBL" id="VSZS01000064">
    <property type="protein sequence ID" value="TYR31632.1"/>
    <property type="molecule type" value="Genomic_DNA"/>
</dbReference>
<feature type="chain" id="PRO_5023073385" evidence="1">
    <location>
        <begin position="23"/>
        <end position="432"/>
    </location>
</feature>
<dbReference type="RefSeq" id="WP_148915603.1">
    <property type="nucleotide sequence ID" value="NZ_VSZS01000064.1"/>
</dbReference>
<dbReference type="SUPFAM" id="SSF51445">
    <property type="entry name" value="(Trans)glycosidases"/>
    <property type="match status" value="1"/>
</dbReference>
<feature type="domain" description="Putative collagen-binding" evidence="2">
    <location>
        <begin position="360"/>
        <end position="429"/>
    </location>
</feature>
<dbReference type="PANTHER" id="PTHR37836:SF2">
    <property type="entry name" value="DUF4038 DOMAIN-CONTAINING PROTEIN"/>
    <property type="match status" value="1"/>
</dbReference>
<evidence type="ECO:0000256" key="1">
    <source>
        <dbReference type="SAM" id="SignalP"/>
    </source>
</evidence>
<evidence type="ECO:0000259" key="2">
    <source>
        <dbReference type="Pfam" id="PF12904"/>
    </source>
</evidence>
<organism evidence="4 5">
    <name type="scientific">Neoaquamicrobium microcysteis</name>
    <dbReference type="NCBI Taxonomy" id="2682781"/>
    <lineage>
        <taxon>Bacteria</taxon>
        <taxon>Pseudomonadati</taxon>
        <taxon>Pseudomonadota</taxon>
        <taxon>Alphaproteobacteria</taxon>
        <taxon>Hyphomicrobiales</taxon>
        <taxon>Phyllobacteriaceae</taxon>
        <taxon>Neoaquamicrobium</taxon>
    </lineage>
</organism>
<evidence type="ECO:0000313" key="4">
    <source>
        <dbReference type="EMBL" id="TYR31632.1"/>
    </source>
</evidence>
<proteinExistence type="predicted"/>
<gene>
    <name evidence="4" type="ORF">FY036_15315</name>
</gene>
<evidence type="ECO:0000313" key="5">
    <source>
        <dbReference type="Proteomes" id="UP000323258"/>
    </source>
</evidence>
<dbReference type="Gene3D" id="3.20.20.80">
    <property type="entry name" value="Glycosidases"/>
    <property type="match status" value="1"/>
</dbReference>